<dbReference type="InterPro" id="IPR025406">
    <property type="entry name" value="DUF4132"/>
</dbReference>
<dbReference type="STRING" id="1869.MB27_26375"/>
<dbReference type="eggNOG" id="COG3831">
    <property type="taxonomic scope" value="Bacteria"/>
</dbReference>
<dbReference type="EMBL" id="JRTT01000035">
    <property type="protein sequence ID" value="KHD74856.1"/>
    <property type="molecule type" value="Genomic_DNA"/>
</dbReference>
<gene>
    <name evidence="2" type="ORF">MB27_26375</name>
</gene>
<evidence type="ECO:0000313" key="2">
    <source>
        <dbReference type="EMBL" id="KHD74856.1"/>
    </source>
</evidence>
<sequence>MVVWLLRVRVGDMRHSEDSFVMPEGWLKHRCPRRGSAGVLPFEPDPEARAVIKGMVVEQAGGIRGVLDAISTDEGIAAAASSWRAGAREAPPVGAAAIAVIKAVCSRDGYDQVDRFADLWIGERGLVFAVIAAVEMASLTVVDDTVPPRQRYYSTTHRGVRHLRDGEQRDSWSGDPALQVLLRVRAAVAAAPEEQFEQVVAALEPFRAGLPYTRVACSVLVPRADWVEQDVADAVADSDSQRAGMLLYAAGTAEQAGTLAALADTWSALRRQSSMVTLLDGVGAGAAAALFHWCDADVSISHGVGGERWLLSGLAVLPGDDVMQGLIDRVTARNVKPALLEAAERFPARAMRLLAESSRRPVVAGNGGRPAVAEGTMRSAVAELLRRHVLTHLELVDEVIPLLSTEAAAHVRAIADTVGAVVAAPLSAVPGVLADPPWRHRVKAVKPPVIAGLACTDAAAMSWSPGEHDEWARTSVRFYQDGPVNWAALARKVAAGKAGGEDPGRLFVRGPVEIARPVLAQWQPGYLWDATPWLRATAVRFGADALPTMLAAARTAPAEYGPLLLPFTSPELAVHMADWLARLKSVRRIAHAWLLRHPAEAARALVPPALSKPGVARRQAERALLLLHTNGHTEQVQAAAAGYGPEAADALEELLATDPLIVLPARMPVAPAWAAAALLPPVRLRDGSGALPGEAAANLVTMLAIAKPDDPYPGVEIVRQACEPADLAEFGWALFSGWQAVGAPVKESWALDALGLIGDDETVRRLSPLILAWPGEGGHAKAVTGINVLAGIGTDLALTHLHRISQRARFKGLKAAAVARMDEVAEGLGLTAEQLADRLVPDFGLDADGSLRLDYGPRQFVVGFDEQLHPFVTDGDGRRLKTLPKPGTRDDAAFATAAYQRFTTLKKDVRGVAADQVRRLEHAMVSGRRWTGTEFQEFFVGHPLVWHVARRLVWARFDADGTPIGTLRIAEDRTFAMVDDEPTTVADDEVVGIAHPLHLGVEGTGWAEVFADYEILQPFPQLGRQTFALTEEEGAGSTLGRFEGLKVATTSLLGLERRGWRREDPQDAGMQSIVERELGTGLVLSVEIEPGIAVGDLSFAVDQKLTSVFLHDGTGHRWDDSIGHVPLNSLDPVTASEVLCDLTEVTG</sequence>
<protein>
    <submittedName>
        <fullName evidence="2">Molybdate metabolism regulator</fullName>
    </submittedName>
</protein>
<comment type="caution">
    <text evidence="2">The sequence shown here is derived from an EMBL/GenBank/DDBJ whole genome shotgun (WGS) entry which is preliminary data.</text>
</comment>
<keyword evidence="3" id="KW-1185">Reference proteome</keyword>
<dbReference type="Proteomes" id="UP000054537">
    <property type="component" value="Unassembled WGS sequence"/>
</dbReference>
<feature type="domain" description="DUF4132" evidence="1">
    <location>
        <begin position="877"/>
        <end position="1060"/>
    </location>
</feature>
<proteinExistence type="predicted"/>
<dbReference type="Pfam" id="PF13569">
    <property type="entry name" value="DUF4132"/>
    <property type="match status" value="1"/>
</dbReference>
<evidence type="ECO:0000313" key="3">
    <source>
        <dbReference type="Proteomes" id="UP000054537"/>
    </source>
</evidence>
<dbReference type="AlphaFoldDB" id="A0A0A6UHF5"/>
<organism evidence="2 3">
    <name type="scientific">Actinoplanes utahensis</name>
    <dbReference type="NCBI Taxonomy" id="1869"/>
    <lineage>
        <taxon>Bacteria</taxon>
        <taxon>Bacillati</taxon>
        <taxon>Actinomycetota</taxon>
        <taxon>Actinomycetes</taxon>
        <taxon>Micromonosporales</taxon>
        <taxon>Micromonosporaceae</taxon>
        <taxon>Actinoplanes</taxon>
    </lineage>
</organism>
<reference evidence="2 3" key="1">
    <citation type="submission" date="2014-10" db="EMBL/GenBank/DDBJ databases">
        <title>Draft genome sequence of Actinoplanes utahensis NRRL 12052.</title>
        <authorList>
            <person name="Velasco-Bucheli B."/>
            <person name="del Cerro C."/>
            <person name="Hormigo D."/>
            <person name="Garcia J.L."/>
            <person name="Acebal C."/>
            <person name="Arroyo M."/>
            <person name="de la Mata I."/>
        </authorList>
    </citation>
    <scope>NUCLEOTIDE SEQUENCE [LARGE SCALE GENOMIC DNA]</scope>
    <source>
        <strain evidence="2 3">NRRL 12052</strain>
    </source>
</reference>
<evidence type="ECO:0000259" key="1">
    <source>
        <dbReference type="Pfam" id="PF13569"/>
    </source>
</evidence>
<name>A0A0A6UHF5_ACTUT</name>
<accession>A0A0A6UHF5</accession>